<name>A0A0J9S6H9_PLAVI</name>
<protein>
    <submittedName>
        <fullName evidence="1">Uncharacterized protein</fullName>
    </submittedName>
</protein>
<dbReference type="Proteomes" id="UP000053562">
    <property type="component" value="Unassembled WGS sequence"/>
</dbReference>
<evidence type="ECO:0000313" key="1">
    <source>
        <dbReference type="EMBL" id="KMZ78515.1"/>
    </source>
</evidence>
<dbReference type="EMBL" id="KQ234366">
    <property type="protein sequence ID" value="KMZ78515.1"/>
    <property type="molecule type" value="Genomic_DNA"/>
</dbReference>
<dbReference type="AlphaFoldDB" id="A0A0J9S6H9"/>
<gene>
    <name evidence="1" type="ORF">PVIIG_01292</name>
</gene>
<organism evidence="1 2">
    <name type="scientific">Plasmodium vivax India VII</name>
    <dbReference type="NCBI Taxonomy" id="1077284"/>
    <lineage>
        <taxon>Eukaryota</taxon>
        <taxon>Sar</taxon>
        <taxon>Alveolata</taxon>
        <taxon>Apicomplexa</taxon>
        <taxon>Aconoidasida</taxon>
        <taxon>Haemosporida</taxon>
        <taxon>Plasmodiidae</taxon>
        <taxon>Plasmodium</taxon>
        <taxon>Plasmodium (Plasmodium)</taxon>
    </lineage>
</organism>
<accession>A0A0J9S6H9</accession>
<evidence type="ECO:0000313" key="2">
    <source>
        <dbReference type="Proteomes" id="UP000053562"/>
    </source>
</evidence>
<reference evidence="1 2" key="1">
    <citation type="submission" date="2011-08" db="EMBL/GenBank/DDBJ databases">
        <title>The Genome Sequence of Plasmodium vivax India VII.</title>
        <authorList>
            <consortium name="The Broad Institute Genome Sequencing Platform"/>
            <consortium name="The Broad Institute Genome Sequencing Center for Infectious Disease"/>
            <person name="Neafsey D."/>
            <person name="Carlton J."/>
            <person name="Barnwell J."/>
            <person name="Collins W."/>
            <person name="Escalante A."/>
            <person name="Mullikin J."/>
            <person name="Saul A."/>
            <person name="Guigo R."/>
            <person name="Camara F."/>
            <person name="Young S.K."/>
            <person name="Zeng Q."/>
            <person name="Gargeya S."/>
            <person name="Fitzgerald M."/>
            <person name="Haas B."/>
            <person name="Abouelleil A."/>
            <person name="Alvarado L."/>
            <person name="Arachchi H.M."/>
            <person name="Berlin A."/>
            <person name="Brown A."/>
            <person name="Chapman S.B."/>
            <person name="Chen Z."/>
            <person name="Dunbar C."/>
            <person name="Freedman E."/>
            <person name="Gearin G."/>
            <person name="Gellesch M."/>
            <person name="Goldberg J."/>
            <person name="Griggs A."/>
            <person name="Gujja S."/>
            <person name="Heiman D."/>
            <person name="Howarth C."/>
            <person name="Larson L."/>
            <person name="Lui A."/>
            <person name="MacDonald P.J.P."/>
            <person name="Montmayeur A."/>
            <person name="Murphy C."/>
            <person name="Neiman D."/>
            <person name="Pearson M."/>
            <person name="Priest M."/>
            <person name="Roberts A."/>
            <person name="Saif S."/>
            <person name="Shea T."/>
            <person name="Shenoy N."/>
            <person name="Sisk P."/>
            <person name="Stolte C."/>
            <person name="Sykes S."/>
            <person name="Wortman J."/>
            <person name="Nusbaum C."/>
            <person name="Birren B."/>
        </authorList>
    </citation>
    <scope>NUCLEOTIDE SEQUENCE [LARGE SCALE GENOMIC DNA]</scope>
    <source>
        <strain evidence="1 2">India VII</strain>
    </source>
</reference>
<proteinExistence type="predicted"/>
<sequence length="269" mass="29961">MEKKENAEWDVQNYACNMPVKKGRYFGENAKVLLLVMRHLHKRHDHQSAIYGAMKKTNFLSNIKCGVLLLLVLYKNRKKASLVADLSVKSGAPGGVLSHGEETYSSGDAGRDDEQRIYLDRHSRGRIASPPKKKNKLLLRRSGDGAAPPFCKNANCVKVTKKIGYHKRTKRRGNVHARFHRVSSSKWSCCPPKGADLEGSEQPVQSIQSVQSAHSVDPGEVPPLAEWKNCSTRRTTIVKTPPDHVPYAVQEIPAKGRHTQLVPSPSLMI</sequence>